<keyword evidence="1" id="KW-1133">Transmembrane helix</keyword>
<dbReference type="Proteomes" id="UP000282106">
    <property type="component" value="Unassembled WGS sequence"/>
</dbReference>
<evidence type="ECO:0000313" key="3">
    <source>
        <dbReference type="Proteomes" id="UP000282106"/>
    </source>
</evidence>
<feature type="transmembrane region" description="Helical" evidence="1">
    <location>
        <begin position="402"/>
        <end position="420"/>
    </location>
</feature>
<dbReference type="EMBL" id="RJVO01000002">
    <property type="protein sequence ID" value="ROH92075.1"/>
    <property type="molecule type" value="Genomic_DNA"/>
</dbReference>
<accession>A0A3N0VH88</accession>
<proteinExistence type="predicted"/>
<dbReference type="PANTHER" id="PTHR34219">
    <property type="entry name" value="IRON-REGULATED INNER MEMBRANE PROTEIN-RELATED"/>
    <property type="match status" value="1"/>
</dbReference>
<feature type="transmembrane region" description="Helical" evidence="1">
    <location>
        <begin position="432"/>
        <end position="450"/>
    </location>
</feature>
<feature type="transmembrane region" description="Helical" evidence="1">
    <location>
        <begin position="363"/>
        <end position="382"/>
    </location>
</feature>
<dbReference type="InterPro" id="IPR005625">
    <property type="entry name" value="PepSY-ass_TM"/>
</dbReference>
<evidence type="ECO:0000256" key="1">
    <source>
        <dbReference type="SAM" id="Phobius"/>
    </source>
</evidence>
<name>A0A3N0VH88_9GAMM</name>
<feature type="transmembrane region" description="Helical" evidence="1">
    <location>
        <begin position="490"/>
        <end position="512"/>
    </location>
</feature>
<feature type="transmembrane region" description="Helical" evidence="1">
    <location>
        <begin position="159"/>
        <end position="182"/>
    </location>
</feature>
<gene>
    <name evidence="2" type="ORF">ED208_06820</name>
</gene>
<reference evidence="2 3" key="1">
    <citation type="submission" date="2018-10" db="EMBL/GenBank/DDBJ databases">
        <authorList>
            <person name="Chen W.-M."/>
        </authorList>
    </citation>
    <scope>NUCLEOTIDE SEQUENCE [LARGE SCALE GENOMIC DNA]</scope>
    <source>
        <strain evidence="2 3">THS-13</strain>
    </source>
</reference>
<keyword evidence="1" id="KW-0812">Transmembrane</keyword>
<feature type="transmembrane region" description="Helical" evidence="1">
    <location>
        <begin position="203"/>
        <end position="229"/>
    </location>
</feature>
<dbReference type="AlphaFoldDB" id="A0A3N0VH88"/>
<dbReference type="InParanoid" id="A0A3N0VH88"/>
<dbReference type="PANTHER" id="PTHR34219:SF4">
    <property type="entry name" value="PEPSY DOMAIN-CONTAINING PROTEIN"/>
    <property type="match status" value="1"/>
</dbReference>
<feature type="transmembrane region" description="Helical" evidence="1">
    <location>
        <begin position="12"/>
        <end position="40"/>
    </location>
</feature>
<organism evidence="2 3">
    <name type="scientific">Stagnimonas aquatica</name>
    <dbReference type="NCBI Taxonomy" id="2689987"/>
    <lineage>
        <taxon>Bacteria</taxon>
        <taxon>Pseudomonadati</taxon>
        <taxon>Pseudomonadota</taxon>
        <taxon>Gammaproteobacteria</taxon>
        <taxon>Nevskiales</taxon>
        <taxon>Nevskiaceae</taxon>
        <taxon>Stagnimonas</taxon>
    </lineage>
</organism>
<evidence type="ECO:0000313" key="2">
    <source>
        <dbReference type="EMBL" id="ROH92075.1"/>
    </source>
</evidence>
<dbReference type="RefSeq" id="WP_123211118.1">
    <property type="nucleotide sequence ID" value="NZ_RJVO01000002.1"/>
</dbReference>
<sequence>MIKLPKQQTQSLLAVHGWSGVLLGLLLYAVICTGVAAVFAEEIGDWANPLAQPAPATLPAGFDARFRELAAQVDPRHHEEILLFPSAGKRWHLLFHSHETGADGQHLERGTEFELDPNSLAVLSRQDGLVEDIGAGRRSNAVAEFLVDLHVRLHLPNPWGLLLTGTLGLMMMVAAISGLFLHRHLFKEIFTLRRRRGLLTARDLHVTAGTWNLPFAFLLAFTGSFFSFATTVGVPAMAMVAFNGDVEAATEALTAKKLPEDATPAAASNLDQLLADARQRGGGGDIAFAQLQHWGRADGWANVQLAPREGGLIGDILLYSLPSGGFLREQPFLGHTPSLGNDLVLLMSPLHFGNFAGVLSKSAWFALGFAGAYVTLTGLLLWTRRRDEQRNWRWMNRGIHAVGYGLPLALAAAPYAWFLLPREGAWHPLDTQGLLFLLVSALVILASLLARDLDRLRRGLLAATGLALLGLPLARLVGGGPGWASAWQQGQTSLLSVELALLLAGLLCLHFARRGAQAGAETTPASAPTTAEQA</sequence>
<keyword evidence="1" id="KW-0472">Membrane</keyword>
<keyword evidence="3" id="KW-1185">Reference proteome</keyword>
<protein>
    <submittedName>
        <fullName evidence="2">PepSY domain-containing protein</fullName>
    </submittedName>
</protein>
<feature type="transmembrane region" description="Helical" evidence="1">
    <location>
        <begin position="459"/>
        <end position="478"/>
    </location>
</feature>
<dbReference type="Pfam" id="PF03929">
    <property type="entry name" value="PepSY_TM"/>
    <property type="match status" value="1"/>
</dbReference>
<comment type="caution">
    <text evidence="2">The sequence shown here is derived from an EMBL/GenBank/DDBJ whole genome shotgun (WGS) entry which is preliminary data.</text>
</comment>